<dbReference type="Proteomes" id="UP001163603">
    <property type="component" value="Chromosome 11"/>
</dbReference>
<sequence>MNGVEAHCWKERIIEDPIRQGGSSIKRSSSWADLPQELLEIISKTRAKKYCHFFDIATRMKYKTKLPRCICNFEFCLGDIKSNSLACPVLLTLFCTSRDNNCRGRRISDIVVFDGWIYVVDSACQIGIFNLRSCDLR</sequence>
<protein>
    <submittedName>
        <fullName evidence="1">Uncharacterized protein</fullName>
    </submittedName>
</protein>
<gene>
    <name evidence="1" type="ORF">Pint_31189</name>
</gene>
<keyword evidence="2" id="KW-1185">Reference proteome</keyword>
<evidence type="ECO:0000313" key="1">
    <source>
        <dbReference type="EMBL" id="KAJ0020355.1"/>
    </source>
</evidence>
<reference evidence="2" key="1">
    <citation type="journal article" date="2023" name="G3 (Bethesda)">
        <title>Genome assembly and association tests identify interacting loci associated with vigor, precocity, and sex in interspecific pistachio rootstocks.</title>
        <authorList>
            <person name="Palmer W."/>
            <person name="Jacygrad E."/>
            <person name="Sagayaradj S."/>
            <person name="Cavanaugh K."/>
            <person name="Han R."/>
            <person name="Bertier L."/>
            <person name="Beede B."/>
            <person name="Kafkas S."/>
            <person name="Golino D."/>
            <person name="Preece J."/>
            <person name="Michelmore R."/>
        </authorList>
    </citation>
    <scope>NUCLEOTIDE SEQUENCE [LARGE SCALE GENOMIC DNA]</scope>
</reference>
<accession>A0ACC0XMA9</accession>
<organism evidence="1 2">
    <name type="scientific">Pistacia integerrima</name>
    <dbReference type="NCBI Taxonomy" id="434235"/>
    <lineage>
        <taxon>Eukaryota</taxon>
        <taxon>Viridiplantae</taxon>
        <taxon>Streptophyta</taxon>
        <taxon>Embryophyta</taxon>
        <taxon>Tracheophyta</taxon>
        <taxon>Spermatophyta</taxon>
        <taxon>Magnoliopsida</taxon>
        <taxon>eudicotyledons</taxon>
        <taxon>Gunneridae</taxon>
        <taxon>Pentapetalae</taxon>
        <taxon>rosids</taxon>
        <taxon>malvids</taxon>
        <taxon>Sapindales</taxon>
        <taxon>Anacardiaceae</taxon>
        <taxon>Pistacia</taxon>
    </lineage>
</organism>
<evidence type="ECO:0000313" key="2">
    <source>
        <dbReference type="Proteomes" id="UP001163603"/>
    </source>
</evidence>
<proteinExistence type="predicted"/>
<comment type="caution">
    <text evidence="1">The sequence shown here is derived from an EMBL/GenBank/DDBJ whole genome shotgun (WGS) entry which is preliminary data.</text>
</comment>
<name>A0ACC0XMA9_9ROSI</name>
<dbReference type="EMBL" id="CM047746">
    <property type="protein sequence ID" value="KAJ0020355.1"/>
    <property type="molecule type" value="Genomic_DNA"/>
</dbReference>